<dbReference type="PANTHER" id="PTHR33383:SF1">
    <property type="entry name" value="MEMBRANE PROTEIN INSERTION EFFICIENCY FACTOR-RELATED"/>
    <property type="match status" value="1"/>
</dbReference>
<gene>
    <name evidence="1" type="primary">yidD_1</name>
    <name evidence="1" type="ORF">GALL_135180</name>
</gene>
<reference evidence="1" key="1">
    <citation type="submission" date="2016-10" db="EMBL/GenBank/DDBJ databases">
        <title>Sequence of Gallionella enrichment culture.</title>
        <authorList>
            <person name="Poehlein A."/>
            <person name="Muehling M."/>
            <person name="Daniel R."/>
        </authorList>
    </citation>
    <scope>NUCLEOTIDE SEQUENCE</scope>
</reference>
<accession>A0A1J5SWA7</accession>
<dbReference type="EMBL" id="MLJW01000058">
    <property type="protein sequence ID" value="OIR04318.1"/>
    <property type="molecule type" value="Genomic_DNA"/>
</dbReference>
<dbReference type="InterPro" id="IPR002696">
    <property type="entry name" value="Membr_insert_effic_factor_YidD"/>
</dbReference>
<dbReference type="HAMAP" id="MF_00386">
    <property type="entry name" value="UPF0161_YidD"/>
    <property type="match status" value="1"/>
</dbReference>
<dbReference type="NCBIfam" id="TIGR00278">
    <property type="entry name" value="membrane protein insertion efficiency factor YidD"/>
    <property type="match status" value="1"/>
</dbReference>
<evidence type="ECO:0000313" key="1">
    <source>
        <dbReference type="EMBL" id="OIR04318.1"/>
    </source>
</evidence>
<sequence length="111" mass="12107">MDAPPPTLEIEITRGPCRGPGWFARTLILAVRAYQRTLSPVLPLLFGRNAGCRFYPTCSHYACQALASHGAVRGSWLSLRRIVRCTPLSAGGIDPVPPPRLPRQTPTCVRG</sequence>
<proteinExistence type="inferred from homology"/>
<organism evidence="1">
    <name type="scientific">mine drainage metagenome</name>
    <dbReference type="NCBI Taxonomy" id="410659"/>
    <lineage>
        <taxon>unclassified sequences</taxon>
        <taxon>metagenomes</taxon>
        <taxon>ecological metagenomes</taxon>
    </lineage>
</organism>
<dbReference type="PANTHER" id="PTHR33383">
    <property type="entry name" value="MEMBRANE PROTEIN INSERTION EFFICIENCY FACTOR-RELATED"/>
    <property type="match status" value="1"/>
</dbReference>
<dbReference type="AlphaFoldDB" id="A0A1J5SWA7"/>
<dbReference type="Pfam" id="PF01809">
    <property type="entry name" value="YidD"/>
    <property type="match status" value="1"/>
</dbReference>
<dbReference type="SMART" id="SM01234">
    <property type="entry name" value="Haemolytic"/>
    <property type="match status" value="1"/>
</dbReference>
<name>A0A1J5SWA7_9ZZZZ</name>
<comment type="caution">
    <text evidence="1">The sequence shown here is derived from an EMBL/GenBank/DDBJ whole genome shotgun (WGS) entry which is preliminary data.</text>
</comment>
<protein>
    <submittedName>
        <fullName evidence="1">Putative membrane protein insertion efficiency factor</fullName>
    </submittedName>
</protein>